<dbReference type="PANTHER" id="PTHR43151:SF1">
    <property type="entry name" value="SSR2333 PROTEIN"/>
    <property type="match status" value="1"/>
</dbReference>
<evidence type="ECO:0000313" key="4">
    <source>
        <dbReference type="Proteomes" id="UP000622405"/>
    </source>
</evidence>
<evidence type="ECO:0000313" key="3">
    <source>
        <dbReference type="EMBL" id="MBC3900875.1"/>
    </source>
</evidence>
<proteinExistence type="predicted"/>
<dbReference type="InterPro" id="IPR007167">
    <property type="entry name" value="Fe-transptr_FeoA-like"/>
</dbReference>
<protein>
    <submittedName>
        <fullName evidence="3">Ferrous iron transport protein A</fullName>
    </submittedName>
</protein>
<keyword evidence="1" id="KW-0408">Iron</keyword>
<reference evidence="3 4" key="1">
    <citation type="journal article" date="2020" name="mSystems">
        <title>Defining Genomic and Predicted Metabolic Features of the Acetobacterium Genus.</title>
        <authorList>
            <person name="Ross D.E."/>
            <person name="Marshall C.W."/>
            <person name="Gulliver D."/>
            <person name="May H.D."/>
            <person name="Norman R.S."/>
        </authorList>
    </citation>
    <scope>NUCLEOTIDE SEQUENCE [LARGE SCALE GENOMIC DNA]</scope>
    <source>
        <strain evidence="3 4">DSM 4132</strain>
    </source>
</reference>
<dbReference type="InterPro" id="IPR008988">
    <property type="entry name" value="Transcriptional_repressor_C"/>
</dbReference>
<dbReference type="PANTHER" id="PTHR43151">
    <property type="entry name" value="FEOA FAMILY PROTEIN"/>
    <property type="match status" value="1"/>
</dbReference>
<gene>
    <name evidence="3" type="ORF">GH811_14765</name>
</gene>
<evidence type="ECO:0000259" key="2">
    <source>
        <dbReference type="SMART" id="SM00899"/>
    </source>
</evidence>
<keyword evidence="4" id="KW-1185">Reference proteome</keyword>
<feature type="domain" description="Ferrous iron transporter FeoA-like" evidence="2">
    <location>
        <begin position="1"/>
        <end position="72"/>
    </location>
</feature>
<accession>A0ABR6Z028</accession>
<comment type="caution">
    <text evidence="3">The sequence shown here is derived from an EMBL/GenBank/DDBJ whole genome shotgun (WGS) entry which is preliminary data.</text>
</comment>
<dbReference type="Proteomes" id="UP000622405">
    <property type="component" value="Unassembled WGS sequence"/>
</dbReference>
<dbReference type="InterPro" id="IPR038157">
    <property type="entry name" value="FeoA_core_dom"/>
</dbReference>
<name>A0ABR6Z028_9FIRM</name>
<sequence length="76" mass="8250">MPLSMCRIGSTVVVKNLSVDEALAKRLYSMGLIKGAFLKVISTEHQGPMTIELLGSQLALGYEIASQIQVVTAKYH</sequence>
<dbReference type="Pfam" id="PF04023">
    <property type="entry name" value="FeoA"/>
    <property type="match status" value="1"/>
</dbReference>
<evidence type="ECO:0000256" key="1">
    <source>
        <dbReference type="ARBA" id="ARBA00023004"/>
    </source>
</evidence>
<dbReference type="RefSeq" id="WP_186895007.1">
    <property type="nucleotide sequence ID" value="NZ_WJBE01000017.1"/>
</dbReference>
<dbReference type="Gene3D" id="2.30.30.90">
    <property type="match status" value="1"/>
</dbReference>
<dbReference type="InterPro" id="IPR053184">
    <property type="entry name" value="FeoA-like"/>
</dbReference>
<dbReference type="SMART" id="SM00899">
    <property type="entry name" value="FeoA"/>
    <property type="match status" value="1"/>
</dbReference>
<organism evidence="3 4">
    <name type="scientific">Acetobacterium malicum</name>
    <dbReference type="NCBI Taxonomy" id="52692"/>
    <lineage>
        <taxon>Bacteria</taxon>
        <taxon>Bacillati</taxon>
        <taxon>Bacillota</taxon>
        <taxon>Clostridia</taxon>
        <taxon>Eubacteriales</taxon>
        <taxon>Eubacteriaceae</taxon>
        <taxon>Acetobacterium</taxon>
    </lineage>
</organism>
<dbReference type="SUPFAM" id="SSF50037">
    <property type="entry name" value="C-terminal domain of transcriptional repressors"/>
    <property type="match status" value="1"/>
</dbReference>
<dbReference type="EMBL" id="WJBE01000017">
    <property type="protein sequence ID" value="MBC3900875.1"/>
    <property type="molecule type" value="Genomic_DNA"/>
</dbReference>